<comment type="subunit">
    <text evidence="12">Component of the replication restart primosome.</text>
</comment>
<dbReference type="GO" id="GO:0008270">
    <property type="term" value="F:zinc ion binding"/>
    <property type="evidence" value="ECO:0007669"/>
    <property type="project" value="UniProtKB-UniRule"/>
</dbReference>
<dbReference type="GO" id="GO:0003677">
    <property type="term" value="F:DNA binding"/>
    <property type="evidence" value="ECO:0007669"/>
    <property type="project" value="UniProtKB-UniRule"/>
</dbReference>
<evidence type="ECO:0000313" key="14">
    <source>
        <dbReference type="EMBL" id="TKJ40094.1"/>
    </source>
</evidence>
<dbReference type="PANTHER" id="PTHR30580:SF0">
    <property type="entry name" value="PRIMOSOMAL PROTEIN N"/>
    <property type="match status" value="1"/>
</dbReference>
<dbReference type="InterPro" id="IPR011545">
    <property type="entry name" value="DEAD/DEAH_box_helicase_dom"/>
</dbReference>
<dbReference type="FunFam" id="3.40.50.300:FF:000489">
    <property type="entry name" value="Primosome assembly protein PriA"/>
    <property type="match status" value="1"/>
</dbReference>
<dbReference type="GO" id="GO:0006302">
    <property type="term" value="P:double-strand break repair"/>
    <property type="evidence" value="ECO:0007669"/>
    <property type="project" value="InterPro"/>
</dbReference>
<dbReference type="InterPro" id="IPR041222">
    <property type="entry name" value="PriA_3primeBD"/>
</dbReference>
<dbReference type="Pfam" id="PF18074">
    <property type="entry name" value="PriA_C"/>
    <property type="match status" value="1"/>
</dbReference>
<keyword evidence="5 12" id="KW-0378">Hydrolase</keyword>
<dbReference type="Gene3D" id="3.40.1440.60">
    <property type="entry name" value="PriA, 3(prime) DNA-binding domain"/>
    <property type="match status" value="1"/>
</dbReference>
<evidence type="ECO:0000256" key="10">
    <source>
        <dbReference type="ARBA" id="ARBA00023235"/>
    </source>
</evidence>
<evidence type="ECO:0000259" key="13">
    <source>
        <dbReference type="PROSITE" id="PS51192"/>
    </source>
</evidence>
<dbReference type="SMART" id="SM00487">
    <property type="entry name" value="DEXDc"/>
    <property type="match status" value="1"/>
</dbReference>
<dbReference type="InterPro" id="IPR041236">
    <property type="entry name" value="PriA_C"/>
</dbReference>
<dbReference type="NCBIfam" id="TIGR00595">
    <property type="entry name" value="priA"/>
    <property type="match status" value="1"/>
</dbReference>
<dbReference type="EMBL" id="NJBN01000006">
    <property type="protein sequence ID" value="TKJ40094.1"/>
    <property type="molecule type" value="Genomic_DNA"/>
</dbReference>
<name>A0A532UYQ4_UNCL8</name>
<keyword evidence="8 12" id="KW-0067">ATP-binding</keyword>
<evidence type="ECO:0000256" key="11">
    <source>
        <dbReference type="ARBA" id="ARBA00048988"/>
    </source>
</evidence>
<keyword evidence="6 12" id="KW-0347">Helicase</keyword>
<comment type="caution">
    <text evidence="14">The sequence shown here is derived from an EMBL/GenBank/DDBJ whole genome shotgun (WGS) entry which is preliminary data.</text>
</comment>
<dbReference type="AlphaFoldDB" id="A0A532UYQ4"/>
<gene>
    <name evidence="12 14" type="primary">priA</name>
    <name evidence="14" type="ORF">CEE37_10180</name>
</gene>
<organism evidence="14 15">
    <name type="scientific">candidate division LCP-89 bacterium B3_LCP</name>
    <dbReference type="NCBI Taxonomy" id="2012998"/>
    <lineage>
        <taxon>Bacteria</taxon>
        <taxon>Pseudomonadati</taxon>
        <taxon>Bacteria division LCP-89</taxon>
    </lineage>
</organism>
<dbReference type="Pfam" id="PF00271">
    <property type="entry name" value="Helicase_C"/>
    <property type="match status" value="1"/>
</dbReference>
<protein>
    <recommendedName>
        <fullName evidence="12">Replication restart protein PriA</fullName>
    </recommendedName>
    <alternativeName>
        <fullName evidence="12">ATP-dependent DNA helicase PriA</fullName>
        <ecNumber evidence="12">5.6.2.4</ecNumber>
    </alternativeName>
    <alternativeName>
        <fullName evidence="12">DNA 3'-5' helicase PriA</fullName>
    </alternativeName>
</protein>
<dbReference type="InterPro" id="IPR027417">
    <property type="entry name" value="P-loop_NTPase"/>
</dbReference>
<feature type="binding site" evidence="12">
    <location>
        <position position="537"/>
    </location>
    <ligand>
        <name>Zn(2+)</name>
        <dbReference type="ChEBI" id="CHEBI:29105"/>
        <label>2</label>
    </ligand>
</feature>
<evidence type="ECO:0000256" key="9">
    <source>
        <dbReference type="ARBA" id="ARBA00023125"/>
    </source>
</evidence>
<evidence type="ECO:0000256" key="1">
    <source>
        <dbReference type="ARBA" id="ARBA00022515"/>
    </source>
</evidence>
<reference evidence="14 15" key="1">
    <citation type="submission" date="2017-06" db="EMBL/GenBank/DDBJ databases">
        <title>Novel microbial phyla capable of carbon fixation and sulfur reduction in deep-sea sediments.</title>
        <authorList>
            <person name="Huang J."/>
            <person name="Baker B."/>
            <person name="Wang Y."/>
        </authorList>
    </citation>
    <scope>NUCLEOTIDE SEQUENCE [LARGE SCALE GENOMIC DNA]</scope>
    <source>
        <strain evidence="14">B3_LCP</strain>
    </source>
</reference>
<dbReference type="InterPro" id="IPR042115">
    <property type="entry name" value="PriA_3primeBD_sf"/>
</dbReference>
<keyword evidence="9 12" id="KW-0238">DNA-binding</keyword>
<dbReference type="PANTHER" id="PTHR30580">
    <property type="entry name" value="PRIMOSOMAL PROTEIN N"/>
    <property type="match status" value="1"/>
</dbReference>
<dbReference type="InterPro" id="IPR040498">
    <property type="entry name" value="PriA_CRR"/>
</dbReference>
<evidence type="ECO:0000256" key="8">
    <source>
        <dbReference type="ARBA" id="ARBA00022840"/>
    </source>
</evidence>
<keyword evidence="3 12" id="KW-0479">Metal-binding</keyword>
<feature type="binding site" evidence="12">
    <location>
        <position position="528"/>
    </location>
    <ligand>
        <name>Zn(2+)</name>
        <dbReference type="ChEBI" id="CHEBI:29105"/>
        <label>1</label>
    </ligand>
</feature>
<keyword evidence="1 12" id="KW-0639">Primosome</keyword>
<feature type="binding site" evidence="12">
    <location>
        <position position="565"/>
    </location>
    <ligand>
        <name>Zn(2+)</name>
        <dbReference type="ChEBI" id="CHEBI:29105"/>
        <label>1</label>
    </ligand>
</feature>
<dbReference type="GO" id="GO:0006310">
    <property type="term" value="P:DNA recombination"/>
    <property type="evidence" value="ECO:0007669"/>
    <property type="project" value="InterPro"/>
</dbReference>
<dbReference type="InterPro" id="IPR005259">
    <property type="entry name" value="PriA"/>
</dbReference>
<dbReference type="PROSITE" id="PS51192">
    <property type="entry name" value="HELICASE_ATP_BIND_1"/>
    <property type="match status" value="1"/>
</dbReference>
<proteinExistence type="inferred from homology"/>
<feature type="binding site" evidence="12">
    <location>
        <position position="555"/>
    </location>
    <ligand>
        <name>Zn(2+)</name>
        <dbReference type="ChEBI" id="CHEBI:29105"/>
        <label>2</label>
    </ligand>
</feature>
<dbReference type="Proteomes" id="UP000319619">
    <property type="component" value="Unassembled WGS sequence"/>
</dbReference>
<dbReference type="InterPro" id="IPR001650">
    <property type="entry name" value="Helicase_C-like"/>
</dbReference>
<evidence type="ECO:0000256" key="4">
    <source>
        <dbReference type="ARBA" id="ARBA00022741"/>
    </source>
</evidence>
<evidence type="ECO:0000256" key="7">
    <source>
        <dbReference type="ARBA" id="ARBA00022833"/>
    </source>
</evidence>
<evidence type="ECO:0000256" key="2">
    <source>
        <dbReference type="ARBA" id="ARBA00022705"/>
    </source>
</evidence>
<dbReference type="GO" id="GO:0006270">
    <property type="term" value="P:DNA replication initiation"/>
    <property type="evidence" value="ECO:0007669"/>
    <property type="project" value="TreeGrafter"/>
</dbReference>
<dbReference type="GO" id="GO:0016887">
    <property type="term" value="F:ATP hydrolysis activity"/>
    <property type="evidence" value="ECO:0007669"/>
    <property type="project" value="RHEA"/>
</dbReference>
<dbReference type="FunFam" id="3.40.1440.60:FF:000001">
    <property type="entry name" value="Primosomal protein N"/>
    <property type="match status" value="1"/>
</dbReference>
<sequence length="825" mass="92331">MICRSVRLSKIKNNCPLFKEKLEKMVNRAELKYHRAGFRSILQPAQRTCIRCKKSVFYAQVCFITRDSDNKTIRFMPNFLQVALPLPIDKTFVYRFPPELQSHVQPGCRAVVPFGRRVLTGIIVDDPVEDLPDKQIRDVLDLPDIDPLLPEDILQLAHWIKDYYLCSWGEALKAALPSGHLKKGKGTAILIEERISAADGLIPDNLLKRAGELDGRAPRQAEMLRVVVESVVSLPAGELLQRSGGQRSALKSLLSAGLLQSQRTQVKRYPTLEALSIRDEAPLPTPNEDQQKAIETISRSIEAGANQTFLLYGVTGSGKTLVYQKAIEEVIEQGGTALVLIPEISLTPQLVGRFRSHFGDRIALQHSAMPAGERLDVWNGIRSGEFPVVIGARSALFAPLKNLKLIVVDEEGDSSFKQNEPNPRYNARDAALVRAKMNNAVAILGSATPSLESFYNAEGSRYTLLELPTRVDNASIPEINFTLPSNSRTGVLGKVLKKAISEKIANGEQVILLHNRRGFFTFVFCPFCDHILQCRHCEISLTYHHTDRMLRCHVCGYDAPPPRLCPECSGALRYTGSGTQRLEDDLKGILPLEETVRLDADTTQRKGSHHSILKMFAAGEKSVLLGTKMVARGHDYPRVTLVGIVAADAELFFPDFRSDERSYAMFLQAAGRAGRSAENANPAQVLVQTWMPENRVLQLVKSGDYRTFYEGEIKLRRSLGYPPCGGMILFVFSAKSEEKAKKSAKDFILKAKQDIPRGNWLGPAPAFRLRVRDRYRYQVFLKFDLKQRSPKSSLRVKLREMLNKFKAEIGKDVNMTIDVDPIQLL</sequence>
<dbReference type="Gene3D" id="3.40.50.300">
    <property type="entry name" value="P-loop containing nucleotide triphosphate hydrolases"/>
    <property type="match status" value="2"/>
</dbReference>
<dbReference type="SUPFAM" id="SSF52540">
    <property type="entry name" value="P-loop containing nucleoside triphosphate hydrolases"/>
    <property type="match status" value="2"/>
</dbReference>
<feature type="binding site" evidence="12">
    <location>
        <position position="568"/>
    </location>
    <ligand>
        <name>Zn(2+)</name>
        <dbReference type="ChEBI" id="CHEBI:29105"/>
        <label>1</label>
    </ligand>
</feature>
<comment type="catalytic activity">
    <reaction evidence="11 12">
        <text>ATP + H2O = ADP + phosphate + H(+)</text>
        <dbReference type="Rhea" id="RHEA:13065"/>
        <dbReference type="ChEBI" id="CHEBI:15377"/>
        <dbReference type="ChEBI" id="CHEBI:15378"/>
        <dbReference type="ChEBI" id="CHEBI:30616"/>
        <dbReference type="ChEBI" id="CHEBI:43474"/>
        <dbReference type="ChEBI" id="CHEBI:456216"/>
        <dbReference type="EC" id="5.6.2.4"/>
    </reaction>
</comment>
<feature type="binding site" evidence="12">
    <location>
        <position position="534"/>
    </location>
    <ligand>
        <name>Zn(2+)</name>
        <dbReference type="ChEBI" id="CHEBI:29105"/>
        <label>2</label>
    </ligand>
</feature>
<accession>A0A532UYQ4</accession>
<evidence type="ECO:0000256" key="6">
    <source>
        <dbReference type="ARBA" id="ARBA00022806"/>
    </source>
</evidence>
<dbReference type="Pfam" id="PF17764">
    <property type="entry name" value="PriA_3primeBD"/>
    <property type="match status" value="1"/>
</dbReference>
<dbReference type="GO" id="GO:1990077">
    <property type="term" value="C:primosome complex"/>
    <property type="evidence" value="ECO:0007669"/>
    <property type="project" value="UniProtKB-UniRule"/>
</dbReference>
<dbReference type="InterPro" id="IPR014001">
    <property type="entry name" value="Helicase_ATP-bd"/>
</dbReference>
<dbReference type="GO" id="GO:0005524">
    <property type="term" value="F:ATP binding"/>
    <property type="evidence" value="ECO:0007669"/>
    <property type="project" value="UniProtKB-UniRule"/>
</dbReference>
<comment type="catalytic activity">
    <reaction evidence="12">
        <text>Couples ATP hydrolysis with the unwinding of duplex DNA by translocating in the 3'-5' direction.</text>
        <dbReference type="EC" id="5.6.2.4"/>
    </reaction>
</comment>
<dbReference type="EC" id="5.6.2.4" evidence="12"/>
<dbReference type="CDD" id="cd17929">
    <property type="entry name" value="DEXHc_priA"/>
    <property type="match status" value="1"/>
</dbReference>
<dbReference type="SMART" id="SM00490">
    <property type="entry name" value="HELICc"/>
    <property type="match status" value="1"/>
</dbReference>
<dbReference type="GO" id="GO:0006269">
    <property type="term" value="P:DNA replication, synthesis of primer"/>
    <property type="evidence" value="ECO:0007669"/>
    <property type="project" value="UniProtKB-KW"/>
</dbReference>
<evidence type="ECO:0000256" key="12">
    <source>
        <dbReference type="HAMAP-Rule" id="MF_00983"/>
    </source>
</evidence>
<feature type="binding site" evidence="12">
    <location>
        <position position="525"/>
    </location>
    <ligand>
        <name>Zn(2+)</name>
        <dbReference type="ChEBI" id="CHEBI:29105"/>
        <label>1</label>
    </ligand>
</feature>
<keyword evidence="7 12" id="KW-0862">Zinc</keyword>
<dbReference type="GO" id="GO:0043138">
    <property type="term" value="F:3'-5' DNA helicase activity"/>
    <property type="evidence" value="ECO:0007669"/>
    <property type="project" value="UniProtKB-EC"/>
</dbReference>
<keyword evidence="10 12" id="KW-0413">Isomerase</keyword>
<comment type="similarity">
    <text evidence="12">Belongs to the helicase family. PriA subfamily.</text>
</comment>
<keyword evidence="4 12" id="KW-0547">Nucleotide-binding</keyword>
<feature type="domain" description="Helicase ATP-binding" evidence="13">
    <location>
        <begin position="300"/>
        <end position="467"/>
    </location>
</feature>
<evidence type="ECO:0000256" key="5">
    <source>
        <dbReference type="ARBA" id="ARBA00022801"/>
    </source>
</evidence>
<dbReference type="Pfam" id="PF18319">
    <property type="entry name" value="Zn_ribbon_PriA"/>
    <property type="match status" value="1"/>
</dbReference>
<dbReference type="HAMAP" id="MF_00983">
    <property type="entry name" value="PriA"/>
    <property type="match status" value="1"/>
</dbReference>
<evidence type="ECO:0000313" key="15">
    <source>
        <dbReference type="Proteomes" id="UP000319619"/>
    </source>
</evidence>
<dbReference type="Pfam" id="PF00270">
    <property type="entry name" value="DEAD"/>
    <property type="match status" value="1"/>
</dbReference>
<comment type="cofactor">
    <cofactor evidence="12">
        <name>Zn(2+)</name>
        <dbReference type="ChEBI" id="CHEBI:29105"/>
    </cofactor>
    <text evidence="12">Binds 2 zinc ions per subunit.</text>
</comment>
<keyword evidence="2 12" id="KW-0235">DNA replication</keyword>
<comment type="function">
    <text evidence="12">Initiates the restart of stalled replication forks, which reloads the replicative helicase on sites other than the origin of replication. Recognizes and binds to abandoned replication forks and remodels them to uncover a helicase loading site. Promotes assembly of the primosome at these replication forks.</text>
</comment>
<feature type="binding site" evidence="12">
    <location>
        <position position="552"/>
    </location>
    <ligand>
        <name>Zn(2+)</name>
        <dbReference type="ChEBI" id="CHEBI:29105"/>
        <label>2</label>
    </ligand>
</feature>
<evidence type="ECO:0000256" key="3">
    <source>
        <dbReference type="ARBA" id="ARBA00022723"/>
    </source>
</evidence>